<evidence type="ECO:0000313" key="1">
    <source>
        <dbReference type="EMBL" id="GIM77381.1"/>
    </source>
</evidence>
<reference evidence="1" key="1">
    <citation type="submission" date="2021-03" db="EMBL/GenBank/DDBJ databases">
        <title>Whole genome shotgun sequence of Actinoplanes consettensis NBRC 14913.</title>
        <authorList>
            <person name="Komaki H."/>
            <person name="Tamura T."/>
        </authorList>
    </citation>
    <scope>NUCLEOTIDE SEQUENCE</scope>
    <source>
        <strain evidence="1">NBRC 14913</strain>
    </source>
</reference>
<evidence type="ECO:0008006" key="3">
    <source>
        <dbReference type="Google" id="ProtNLM"/>
    </source>
</evidence>
<dbReference type="SUPFAM" id="SSF160631">
    <property type="entry name" value="SMI1/KNR4-like"/>
    <property type="match status" value="1"/>
</dbReference>
<dbReference type="Proteomes" id="UP000680865">
    <property type="component" value="Unassembled WGS sequence"/>
</dbReference>
<dbReference type="Gene3D" id="3.40.1580.10">
    <property type="entry name" value="SMI1/KNR4-like"/>
    <property type="match status" value="1"/>
</dbReference>
<keyword evidence="2" id="KW-1185">Reference proteome</keyword>
<protein>
    <recommendedName>
        <fullName evidence="3">Knr4/Smi1-like domain-containing protein</fullName>
    </recommendedName>
</protein>
<dbReference type="InterPro" id="IPR037883">
    <property type="entry name" value="Knr4/Smi1-like_sf"/>
</dbReference>
<accession>A0A919VUP1</accession>
<comment type="caution">
    <text evidence="1">The sequence shown here is derived from an EMBL/GenBank/DDBJ whole genome shotgun (WGS) entry which is preliminary data.</text>
</comment>
<proteinExistence type="predicted"/>
<dbReference type="EMBL" id="BOQP01000030">
    <property type="protein sequence ID" value="GIM77381.1"/>
    <property type="molecule type" value="Genomic_DNA"/>
</dbReference>
<evidence type="ECO:0000313" key="2">
    <source>
        <dbReference type="Proteomes" id="UP000680865"/>
    </source>
</evidence>
<dbReference type="Pfam" id="PF14568">
    <property type="entry name" value="SUKH_6"/>
    <property type="match status" value="1"/>
</dbReference>
<name>A0A919VUP1_9ACTN</name>
<gene>
    <name evidence="1" type="ORF">Aco04nite_55060</name>
</gene>
<sequence>MRLVPPPANPAGGPADWAAAEAGLGLRLPGDFKAMADRYGQGEFCDLISLQPDLPGYNADVLEDERGYQEDDPDDYPYPLYPAPGGILIWGGTSNGDWLCWLTEGGPEEWPVVVWTPRGAEWELYRMGAAAFLEGWLAGRVAAFPDAFRATAQWFDPVQDLTHVYVRLTESTLPYEQRYAHLREALAPTADRMRVGPEESRQDKFAAAGGRWRVMYETAYRHQIRIAFPPGDNDRARTAVLRAAALMGCQVDSADRLDSGTMVPVWL</sequence>
<dbReference type="AlphaFoldDB" id="A0A919VUP1"/>
<organism evidence="1 2">
    <name type="scientific">Winogradskya consettensis</name>
    <dbReference type="NCBI Taxonomy" id="113560"/>
    <lineage>
        <taxon>Bacteria</taxon>
        <taxon>Bacillati</taxon>
        <taxon>Actinomycetota</taxon>
        <taxon>Actinomycetes</taxon>
        <taxon>Micromonosporales</taxon>
        <taxon>Micromonosporaceae</taxon>
        <taxon>Winogradskya</taxon>
    </lineage>
</organism>